<reference evidence="6" key="1">
    <citation type="journal article" date="2019" name="Int. J. Syst. Evol. Microbiol.">
        <title>The Global Catalogue of Microorganisms (GCM) 10K type strain sequencing project: providing services to taxonomists for standard genome sequencing and annotation.</title>
        <authorList>
            <consortium name="The Broad Institute Genomics Platform"/>
            <consortium name="The Broad Institute Genome Sequencing Center for Infectious Disease"/>
            <person name="Wu L."/>
            <person name="Ma J."/>
        </authorList>
    </citation>
    <scope>NUCLEOTIDE SEQUENCE [LARGE SCALE GENOMIC DNA]</scope>
    <source>
        <strain evidence="6">CGMCC 4.7152</strain>
    </source>
</reference>
<protein>
    <submittedName>
        <fullName evidence="5">Hsp70 family protein</fullName>
    </submittedName>
</protein>
<dbReference type="SUPFAM" id="SSF53067">
    <property type="entry name" value="Actin-like ATPase domain"/>
    <property type="match status" value="2"/>
</dbReference>
<name>A0ABV9W8H3_9ACTN</name>
<dbReference type="Proteomes" id="UP001595912">
    <property type="component" value="Unassembled WGS sequence"/>
</dbReference>
<evidence type="ECO:0000256" key="4">
    <source>
        <dbReference type="SAM" id="MobiDB-lite"/>
    </source>
</evidence>
<proteinExistence type="predicted"/>
<feature type="region of interest" description="Disordered" evidence="4">
    <location>
        <begin position="475"/>
        <end position="501"/>
    </location>
</feature>
<dbReference type="PANTHER" id="PTHR45639">
    <property type="entry name" value="HSC70CB, ISOFORM G-RELATED"/>
    <property type="match status" value="1"/>
</dbReference>
<dbReference type="PRINTS" id="PR00301">
    <property type="entry name" value="HEATSHOCK70"/>
</dbReference>
<keyword evidence="6" id="KW-1185">Reference proteome</keyword>
<evidence type="ECO:0000256" key="1">
    <source>
        <dbReference type="ARBA" id="ARBA00022741"/>
    </source>
</evidence>
<dbReference type="PANTHER" id="PTHR45639:SF34">
    <property type="entry name" value="CHAPERONE PROTEIN DNAK"/>
    <property type="match status" value="1"/>
</dbReference>
<sequence length="772" mass="80976">MQPWQTSLGVDLGTSHTVAVLATPDGRDQPLLFDSSPLLPSAVFGAGDHRLLVGRDALRAGRLEPERLERHPKRRVDDGAMLLGTDEFQVVEVFAALLRRVGEEAVRAAGSPSRVVLTHPATWAAPRRQVLTEAAAAAGFGSVTLVPEPVAAAVYFTTVLRREVPAGHALVVFDLGAGTFDTSVVGRRPDGGWQVLGADGSDTVGGVDLDAAVVDWVGRPLAARDPALWSRLEQDPRHRQQLYDEARIAKEQLSRQAMATIRVPLFDTDVPLTREEFEQLARPWLEQTVALTAGTLLRAGLRADQIAGLFLVGGSSRIPLAGTLLHQRLGVAPTLIEQPELVVAYGSLHAAAAPAPVAGAAPWPGGAPVAGPPPVMPVSGPPPAMPVSGSPPPAMPVSGPPTVTPVSGPPTFGSTQAGAPPAPAARAATSADATAWRVPPNRPGTAGRRTLTRVLAAVAAVILLAGAGYAIRQATTNRDDDGGSRPPGRGGTTAAAGQPKGTQSITVSQVVWYAAAKFTFGTVTYQPPAGGSGDGTLTAEVQVENLSNRPLERGIYASYSSGSQQRTKGQLFDAGQVPAKVQSPGRFRFSIDPGKVGDLKAGTITIGEADEAMAVVPLGDGAPATTFEPREVLPAVTKTVGKLQFDRLTCTLRADLLGGDGVLDAHRQVKDGYRFVACSFDVRPLGDVGYGGQDLRPVNFRLVQPDGDTLAPESRTVKILGKDQLERDVWIWFTVRTPLQPGKYVLQLLYLGLSGKDAPTPANTLPIELTLA</sequence>
<comment type="caution">
    <text evidence="5">The sequence shown here is derived from an EMBL/GenBank/DDBJ whole genome shotgun (WGS) entry which is preliminary data.</text>
</comment>
<feature type="compositionally biased region" description="Pro residues" evidence="4">
    <location>
        <begin position="383"/>
        <end position="403"/>
    </location>
</feature>
<keyword evidence="3" id="KW-0143">Chaperone</keyword>
<feature type="compositionally biased region" description="Low complexity" evidence="4">
    <location>
        <begin position="484"/>
        <end position="497"/>
    </location>
</feature>
<dbReference type="Pfam" id="PF00012">
    <property type="entry name" value="HSP70"/>
    <property type="match status" value="1"/>
</dbReference>
<dbReference type="RefSeq" id="WP_380123067.1">
    <property type="nucleotide sequence ID" value="NZ_JBHSIU010000054.1"/>
</dbReference>
<evidence type="ECO:0000256" key="3">
    <source>
        <dbReference type="ARBA" id="ARBA00023186"/>
    </source>
</evidence>
<evidence type="ECO:0000313" key="6">
    <source>
        <dbReference type="Proteomes" id="UP001595912"/>
    </source>
</evidence>
<feature type="compositionally biased region" description="Low complexity" evidence="4">
    <location>
        <begin position="404"/>
        <end position="435"/>
    </location>
</feature>
<feature type="region of interest" description="Disordered" evidence="4">
    <location>
        <begin position="383"/>
        <end position="447"/>
    </location>
</feature>
<dbReference type="InterPro" id="IPR043129">
    <property type="entry name" value="ATPase_NBD"/>
</dbReference>
<evidence type="ECO:0000256" key="2">
    <source>
        <dbReference type="ARBA" id="ARBA00022840"/>
    </source>
</evidence>
<evidence type="ECO:0000313" key="5">
    <source>
        <dbReference type="EMBL" id="MFC5003790.1"/>
    </source>
</evidence>
<dbReference type="Gene3D" id="3.90.640.10">
    <property type="entry name" value="Actin, Chain A, domain 4"/>
    <property type="match status" value="1"/>
</dbReference>
<dbReference type="EMBL" id="JBHSIU010000054">
    <property type="protein sequence ID" value="MFC5003790.1"/>
    <property type="molecule type" value="Genomic_DNA"/>
</dbReference>
<dbReference type="Gene3D" id="3.30.420.40">
    <property type="match status" value="2"/>
</dbReference>
<accession>A0ABV9W8H3</accession>
<gene>
    <name evidence="5" type="ORF">ACFPIJ_38955</name>
</gene>
<dbReference type="InterPro" id="IPR013126">
    <property type="entry name" value="Hsp_70_fam"/>
</dbReference>
<keyword evidence="2" id="KW-0067">ATP-binding</keyword>
<keyword evidence="1" id="KW-0547">Nucleotide-binding</keyword>
<organism evidence="5 6">
    <name type="scientific">Dactylosporangium cerinum</name>
    <dbReference type="NCBI Taxonomy" id="1434730"/>
    <lineage>
        <taxon>Bacteria</taxon>
        <taxon>Bacillati</taxon>
        <taxon>Actinomycetota</taxon>
        <taxon>Actinomycetes</taxon>
        <taxon>Micromonosporales</taxon>
        <taxon>Micromonosporaceae</taxon>
        <taxon>Dactylosporangium</taxon>
    </lineage>
</organism>